<evidence type="ECO:0000313" key="2">
    <source>
        <dbReference type="Proteomes" id="UP001151760"/>
    </source>
</evidence>
<dbReference type="PANTHER" id="PTHR11439">
    <property type="entry name" value="GAG-POL-RELATED RETROTRANSPOSON"/>
    <property type="match status" value="1"/>
</dbReference>
<comment type="caution">
    <text evidence="1">The sequence shown here is derived from an EMBL/GenBank/DDBJ whole genome shotgun (WGS) entry which is preliminary data.</text>
</comment>
<sequence>MSNTNNNLQTQTSSAHHNAIMEAGGKDHLPMLAHELEVVADDEAFSKEKEIDELMALISMSFKKIYKPINNNLKTSSNTRNVNTDNTLRSERRTGYDRQIGQYDNQRAVNVVGARENVVHYMYMAKIQEVTPDDTDNFGPIFDIEPLQKVVLTHKKSTSAGIQFLRGDKLVSWSSKKQDYTSMSTFEAEYVSLSAYYAQVLWMRTQLPDYGFHFDKIPMYCDSKAAIAISCNPVQHSRTKHIDVRYHFIKEQVESRIVEFFFVGTEY</sequence>
<accession>A0ABQ5IGU3</accession>
<name>A0ABQ5IGU3_9ASTR</name>
<reference evidence="1" key="1">
    <citation type="journal article" date="2022" name="Int. J. Mol. Sci.">
        <title>Draft Genome of Tanacetum Coccineum: Genomic Comparison of Closely Related Tanacetum-Family Plants.</title>
        <authorList>
            <person name="Yamashiro T."/>
            <person name="Shiraishi A."/>
            <person name="Nakayama K."/>
            <person name="Satake H."/>
        </authorList>
    </citation>
    <scope>NUCLEOTIDE SEQUENCE</scope>
</reference>
<dbReference type="PANTHER" id="PTHR11439:SF495">
    <property type="entry name" value="REVERSE TRANSCRIPTASE, RNA-DEPENDENT DNA POLYMERASE-RELATED"/>
    <property type="match status" value="1"/>
</dbReference>
<organism evidence="1 2">
    <name type="scientific">Tanacetum coccineum</name>
    <dbReference type="NCBI Taxonomy" id="301880"/>
    <lineage>
        <taxon>Eukaryota</taxon>
        <taxon>Viridiplantae</taxon>
        <taxon>Streptophyta</taxon>
        <taxon>Embryophyta</taxon>
        <taxon>Tracheophyta</taxon>
        <taxon>Spermatophyta</taxon>
        <taxon>Magnoliopsida</taxon>
        <taxon>eudicotyledons</taxon>
        <taxon>Gunneridae</taxon>
        <taxon>Pentapetalae</taxon>
        <taxon>asterids</taxon>
        <taxon>campanulids</taxon>
        <taxon>Asterales</taxon>
        <taxon>Asteraceae</taxon>
        <taxon>Asteroideae</taxon>
        <taxon>Anthemideae</taxon>
        <taxon>Anthemidinae</taxon>
        <taxon>Tanacetum</taxon>
    </lineage>
</organism>
<keyword evidence="2" id="KW-1185">Reference proteome</keyword>
<dbReference type="CDD" id="cd09272">
    <property type="entry name" value="RNase_HI_RT_Ty1"/>
    <property type="match status" value="1"/>
</dbReference>
<evidence type="ECO:0000313" key="1">
    <source>
        <dbReference type="EMBL" id="GJT98543.1"/>
    </source>
</evidence>
<protein>
    <submittedName>
        <fullName evidence="1">Uncharacterized protein</fullName>
    </submittedName>
</protein>
<gene>
    <name evidence="1" type="ORF">Tco_1094061</name>
</gene>
<dbReference type="Proteomes" id="UP001151760">
    <property type="component" value="Unassembled WGS sequence"/>
</dbReference>
<dbReference type="EMBL" id="BQNB010020686">
    <property type="protein sequence ID" value="GJT98543.1"/>
    <property type="molecule type" value="Genomic_DNA"/>
</dbReference>
<proteinExistence type="predicted"/>
<reference evidence="1" key="2">
    <citation type="submission" date="2022-01" db="EMBL/GenBank/DDBJ databases">
        <authorList>
            <person name="Yamashiro T."/>
            <person name="Shiraishi A."/>
            <person name="Satake H."/>
            <person name="Nakayama K."/>
        </authorList>
    </citation>
    <scope>NUCLEOTIDE SEQUENCE</scope>
</reference>